<keyword evidence="2" id="KW-0732">Signal</keyword>
<evidence type="ECO:0000256" key="2">
    <source>
        <dbReference type="SAM" id="SignalP"/>
    </source>
</evidence>
<gene>
    <name evidence="3" type="ORF">IAB07_05780</name>
</gene>
<dbReference type="Proteomes" id="UP000824145">
    <property type="component" value="Unassembled WGS sequence"/>
</dbReference>
<evidence type="ECO:0000256" key="1">
    <source>
        <dbReference type="SAM" id="Phobius"/>
    </source>
</evidence>
<keyword evidence="1" id="KW-0472">Membrane</keyword>
<dbReference type="AlphaFoldDB" id="A0A9D1MN06"/>
<reference evidence="3" key="2">
    <citation type="journal article" date="2021" name="PeerJ">
        <title>Extensive microbial diversity within the chicken gut microbiome revealed by metagenomics and culture.</title>
        <authorList>
            <person name="Gilroy R."/>
            <person name="Ravi A."/>
            <person name="Getino M."/>
            <person name="Pursley I."/>
            <person name="Horton D.L."/>
            <person name="Alikhan N.F."/>
            <person name="Baker D."/>
            <person name="Gharbi K."/>
            <person name="Hall N."/>
            <person name="Watson M."/>
            <person name="Adriaenssens E.M."/>
            <person name="Foster-Nyarko E."/>
            <person name="Jarju S."/>
            <person name="Secka A."/>
            <person name="Antonio M."/>
            <person name="Oren A."/>
            <person name="Chaudhuri R.R."/>
            <person name="La Ragione R."/>
            <person name="Hildebrand F."/>
            <person name="Pallen M.J."/>
        </authorList>
    </citation>
    <scope>NUCLEOTIDE SEQUENCE</scope>
    <source>
        <strain evidence="3">9366</strain>
    </source>
</reference>
<feature type="chain" id="PRO_5039592138" evidence="2">
    <location>
        <begin position="26"/>
        <end position="411"/>
    </location>
</feature>
<proteinExistence type="predicted"/>
<name>A0A9D1MN06_9FIRM</name>
<keyword evidence="1" id="KW-0812">Transmembrane</keyword>
<evidence type="ECO:0000313" key="3">
    <source>
        <dbReference type="EMBL" id="HIU63257.1"/>
    </source>
</evidence>
<reference evidence="3" key="1">
    <citation type="submission" date="2020-10" db="EMBL/GenBank/DDBJ databases">
        <authorList>
            <person name="Gilroy R."/>
        </authorList>
    </citation>
    <scope>NUCLEOTIDE SEQUENCE</scope>
    <source>
        <strain evidence="3">9366</strain>
    </source>
</reference>
<keyword evidence="1" id="KW-1133">Transmembrane helix</keyword>
<feature type="signal peptide" evidence="2">
    <location>
        <begin position="1"/>
        <end position="25"/>
    </location>
</feature>
<organism evidence="3 4">
    <name type="scientific">Candidatus Caccalectryoclostridium excrementigallinarum</name>
    <dbReference type="NCBI Taxonomy" id="2840710"/>
    <lineage>
        <taxon>Bacteria</taxon>
        <taxon>Bacillati</taxon>
        <taxon>Bacillota</taxon>
        <taxon>Clostridia</taxon>
        <taxon>Christensenellales</taxon>
        <taxon>Christensenellaceae</taxon>
        <taxon>Christensenellaceae incertae sedis</taxon>
        <taxon>Candidatus Caccalectryoclostridium</taxon>
    </lineage>
</organism>
<feature type="transmembrane region" description="Helical" evidence="1">
    <location>
        <begin position="357"/>
        <end position="379"/>
    </location>
</feature>
<sequence length="411" mass="45635">MKGRSRGKILIAALCVVMVASIALAACGERLGESKDIMTSVRDMGAPKADAARSISADMSAQEMMEVGFYNYYAADFVVSENYSDNITKLQNSDVTFNTQYIDGYKIRKGVYSESDPLASDTYHLVIAAGSMTNKIEEALVVGGDLRYRIVEGGIVNDKYLEYDSAIGMLKVKDFSGFKETDYGVDLEKYNIEVCNDPTKVFTYDIFDTKTLALVPGTIEEATDPVYDKDAGVYTFSADFDIEVATQNYIHVLERNLAKENGRNVRFKSLHMDFVLWEDGHIKSISILEEYDFSMVIPLSNIYDADVYFAYDESESGYLMSNYENAFTDNFGIKRNNEFYDAAQEISGTVVLTTGEIVGIIVGALVLLAAAITLIVIACRRGKKRMLAEAEARSARADEEELFGESGEKEE</sequence>
<dbReference type="PROSITE" id="PS51257">
    <property type="entry name" value="PROKAR_LIPOPROTEIN"/>
    <property type="match status" value="1"/>
</dbReference>
<accession>A0A9D1MN06</accession>
<evidence type="ECO:0000313" key="4">
    <source>
        <dbReference type="Proteomes" id="UP000824145"/>
    </source>
</evidence>
<dbReference type="EMBL" id="DVNJ01000031">
    <property type="protein sequence ID" value="HIU63257.1"/>
    <property type="molecule type" value="Genomic_DNA"/>
</dbReference>
<protein>
    <submittedName>
        <fullName evidence="3">Uncharacterized protein</fullName>
    </submittedName>
</protein>
<comment type="caution">
    <text evidence="3">The sequence shown here is derived from an EMBL/GenBank/DDBJ whole genome shotgun (WGS) entry which is preliminary data.</text>
</comment>